<comment type="caution">
    <text evidence="13">The sequence shown here is derived from an EMBL/GenBank/DDBJ whole genome shotgun (WGS) entry which is preliminary data.</text>
</comment>
<evidence type="ECO:0000256" key="8">
    <source>
        <dbReference type="ARBA" id="ARBA00023007"/>
    </source>
</evidence>
<feature type="domain" description="GTP cyclohydrolase I" evidence="12">
    <location>
        <begin position="221"/>
        <end position="397"/>
    </location>
</feature>
<dbReference type="Gene3D" id="1.10.286.10">
    <property type="match status" value="1"/>
</dbReference>
<dbReference type="PROSITE" id="PS00859">
    <property type="entry name" value="GTP_CYCLOHYDROL_1_1"/>
    <property type="match status" value="1"/>
</dbReference>
<keyword evidence="9" id="KW-0342">GTP-binding</keyword>
<dbReference type="PANTHER" id="PTHR11109">
    <property type="entry name" value="GTP CYCLOHYDROLASE I"/>
    <property type="match status" value="1"/>
</dbReference>
<dbReference type="InterPro" id="IPR043133">
    <property type="entry name" value="GTP-CH-I_C/QueF"/>
</dbReference>
<evidence type="ECO:0000256" key="9">
    <source>
        <dbReference type="ARBA" id="ARBA00023134"/>
    </source>
</evidence>
<evidence type="ECO:0000259" key="12">
    <source>
        <dbReference type="Pfam" id="PF01227"/>
    </source>
</evidence>
<evidence type="ECO:0000256" key="1">
    <source>
        <dbReference type="ARBA" id="ARBA00001052"/>
    </source>
</evidence>
<dbReference type="GO" id="GO:0005525">
    <property type="term" value="F:GTP binding"/>
    <property type="evidence" value="ECO:0007669"/>
    <property type="project" value="UniProtKB-KW"/>
</dbReference>
<feature type="region of interest" description="Disordered" evidence="11">
    <location>
        <begin position="1"/>
        <end position="94"/>
    </location>
</feature>
<evidence type="ECO:0000256" key="11">
    <source>
        <dbReference type="SAM" id="MobiDB-lite"/>
    </source>
</evidence>
<evidence type="ECO:0000256" key="4">
    <source>
        <dbReference type="ARBA" id="ARBA00012715"/>
    </source>
</evidence>
<dbReference type="InterPro" id="IPR018234">
    <property type="entry name" value="GTP_CycHdrlase_I_CS"/>
</dbReference>
<evidence type="ECO:0000256" key="3">
    <source>
        <dbReference type="ARBA" id="ARBA00008085"/>
    </source>
</evidence>
<organism evidence="13 14">
    <name type="scientific">Crotalus adamanteus</name>
    <name type="common">Eastern diamondback rattlesnake</name>
    <dbReference type="NCBI Taxonomy" id="8729"/>
    <lineage>
        <taxon>Eukaryota</taxon>
        <taxon>Metazoa</taxon>
        <taxon>Chordata</taxon>
        <taxon>Craniata</taxon>
        <taxon>Vertebrata</taxon>
        <taxon>Euteleostomi</taxon>
        <taxon>Lepidosauria</taxon>
        <taxon>Squamata</taxon>
        <taxon>Bifurcata</taxon>
        <taxon>Unidentata</taxon>
        <taxon>Episquamata</taxon>
        <taxon>Toxicofera</taxon>
        <taxon>Serpentes</taxon>
        <taxon>Colubroidea</taxon>
        <taxon>Viperidae</taxon>
        <taxon>Crotalinae</taxon>
        <taxon>Crotalus</taxon>
    </lineage>
</organism>
<dbReference type="Gene3D" id="3.30.1130.10">
    <property type="match status" value="1"/>
</dbReference>
<evidence type="ECO:0000256" key="5">
    <source>
        <dbReference type="ARBA" id="ARBA00017272"/>
    </source>
</evidence>
<evidence type="ECO:0000313" key="13">
    <source>
        <dbReference type="EMBL" id="KAK9412093.1"/>
    </source>
</evidence>
<keyword evidence="8" id="KW-0783">Tetrahydrobiopterin biosynthesis</keyword>
<comment type="pathway">
    <text evidence="2">Cofactor biosynthesis; 7,8-dihydroneopterin triphosphate biosynthesis; 7,8-dihydroneopterin triphosphate from GTP: step 1/1.</text>
</comment>
<evidence type="ECO:0000256" key="6">
    <source>
        <dbReference type="ARBA" id="ARBA00022741"/>
    </source>
</evidence>
<keyword evidence="14" id="KW-1185">Reference proteome</keyword>
<dbReference type="HAMAP" id="MF_00223">
    <property type="entry name" value="FolE"/>
    <property type="match status" value="1"/>
</dbReference>
<dbReference type="InterPro" id="IPR001474">
    <property type="entry name" value="GTP_CycHdrlase_I"/>
</dbReference>
<dbReference type="GO" id="GO:0008270">
    <property type="term" value="F:zinc ion binding"/>
    <property type="evidence" value="ECO:0007669"/>
    <property type="project" value="TreeGrafter"/>
</dbReference>
<name>A0AAW1CDD9_CROAD</name>
<dbReference type="Proteomes" id="UP001474421">
    <property type="component" value="Unassembled WGS sequence"/>
</dbReference>
<evidence type="ECO:0000256" key="10">
    <source>
        <dbReference type="ARBA" id="ARBA00030854"/>
    </source>
</evidence>
<accession>A0AAW1CDD9</accession>
<comment type="similarity">
    <text evidence="3">Belongs to the GTP cyclohydrolase I family.</text>
</comment>
<dbReference type="GO" id="GO:0046654">
    <property type="term" value="P:tetrahydrofolate biosynthetic process"/>
    <property type="evidence" value="ECO:0007669"/>
    <property type="project" value="InterPro"/>
</dbReference>
<dbReference type="Pfam" id="PF01227">
    <property type="entry name" value="GTP_cyclohydroI"/>
    <property type="match status" value="1"/>
</dbReference>
<keyword evidence="6" id="KW-0547">Nucleotide-binding</keyword>
<comment type="catalytic activity">
    <reaction evidence="1">
        <text>GTP + H2O = 7,8-dihydroneopterin 3'-triphosphate + formate + H(+)</text>
        <dbReference type="Rhea" id="RHEA:17473"/>
        <dbReference type="ChEBI" id="CHEBI:15377"/>
        <dbReference type="ChEBI" id="CHEBI:15378"/>
        <dbReference type="ChEBI" id="CHEBI:15740"/>
        <dbReference type="ChEBI" id="CHEBI:37565"/>
        <dbReference type="ChEBI" id="CHEBI:58462"/>
        <dbReference type="EC" id="3.5.4.16"/>
    </reaction>
</comment>
<dbReference type="GO" id="GO:0005737">
    <property type="term" value="C:cytoplasm"/>
    <property type="evidence" value="ECO:0007669"/>
    <property type="project" value="TreeGrafter"/>
</dbReference>
<dbReference type="FunFam" id="1.10.286.10:FF:000003">
    <property type="entry name" value="GTP cyclohydrolase 1"/>
    <property type="match status" value="1"/>
</dbReference>
<evidence type="ECO:0000256" key="2">
    <source>
        <dbReference type="ARBA" id="ARBA00005080"/>
    </source>
</evidence>
<dbReference type="GO" id="GO:0003934">
    <property type="term" value="F:GTP cyclohydrolase I activity"/>
    <property type="evidence" value="ECO:0007669"/>
    <property type="project" value="UniProtKB-EC"/>
</dbReference>
<dbReference type="InterPro" id="IPR043134">
    <property type="entry name" value="GTP-CH-I_N"/>
</dbReference>
<protein>
    <recommendedName>
        <fullName evidence="5">GTP cyclohydrolase 1</fullName>
        <ecNumber evidence="4">3.5.4.16</ecNumber>
    </recommendedName>
    <alternativeName>
        <fullName evidence="10">GTP cyclohydrolase I</fullName>
    </alternativeName>
</protein>
<gene>
    <name evidence="13" type="ORF">NXF25_003268</name>
</gene>
<dbReference type="EMBL" id="JAOTOJ010000001">
    <property type="protein sequence ID" value="KAK9412093.1"/>
    <property type="molecule type" value="Genomic_DNA"/>
</dbReference>
<evidence type="ECO:0000256" key="7">
    <source>
        <dbReference type="ARBA" id="ARBA00022801"/>
    </source>
</evidence>
<dbReference type="InterPro" id="IPR020602">
    <property type="entry name" value="GTP_CycHdrlase_I_dom"/>
</dbReference>
<dbReference type="AlphaFoldDB" id="A0AAW1CDD9"/>
<dbReference type="NCBIfam" id="NF006826">
    <property type="entry name" value="PRK09347.1-3"/>
    <property type="match status" value="1"/>
</dbReference>
<evidence type="ECO:0000313" key="14">
    <source>
        <dbReference type="Proteomes" id="UP001474421"/>
    </source>
</evidence>
<sequence length="399" mass="44239">MQAWTAAQGPRELTSYKTGEQAGIAGAPGDKGRFSGSRPADSPKMTSSDGEELINKTEGRNKYQKPRAQSPQPERRAERKRDAAFPSQSSRQTPIAALSNLLLLPPKRRATASPVLDARSPPPTGTCCGKPRTAPNGCSLAQLFFASRSLPHVRRERRAMEPLQLNLQGYQNGDLDPSCLFDVQSGGQMRRMSLKFQRPAVDEKGHCAREAEEIERLPVLEAAYSTILQGLGENPGRQGLLLTPRRAAKAMQFLTKGYYESVEEILNDAVFDEDHDEMVVVKGIDMFSLCEHHLVPFFGKVHIGYLPRKKVVGLSKLARIVEMFSRRLQVQERLTKQIALAITEVLKPVGVAVVIEASHMCMIMRGVQKMNSTTVTSTMLGILREDSKTREEFLALIKN</sequence>
<dbReference type="PROSITE" id="PS00860">
    <property type="entry name" value="GTP_CYCLOHYDROL_1_2"/>
    <property type="match status" value="1"/>
</dbReference>
<dbReference type="PANTHER" id="PTHR11109:SF6">
    <property type="entry name" value="GTP CYCLOHYDROLASE 1"/>
    <property type="match status" value="1"/>
</dbReference>
<feature type="compositionally biased region" description="Basic and acidic residues" evidence="11">
    <location>
        <begin position="73"/>
        <end position="83"/>
    </location>
</feature>
<dbReference type="GO" id="GO:0006729">
    <property type="term" value="P:tetrahydrobiopterin biosynthetic process"/>
    <property type="evidence" value="ECO:0007669"/>
    <property type="project" value="UniProtKB-KW"/>
</dbReference>
<keyword evidence="7" id="KW-0378">Hydrolase</keyword>
<dbReference type="CDD" id="cd00642">
    <property type="entry name" value="GTP_cyclohydro1"/>
    <property type="match status" value="1"/>
</dbReference>
<dbReference type="FunFam" id="3.30.1130.10:FF:000012">
    <property type="entry name" value="GTP cyclohydrolase 1"/>
    <property type="match status" value="1"/>
</dbReference>
<dbReference type="EC" id="3.5.4.16" evidence="4"/>
<proteinExistence type="inferred from homology"/>
<dbReference type="NCBIfam" id="TIGR00063">
    <property type="entry name" value="folE"/>
    <property type="match status" value="1"/>
</dbReference>
<reference evidence="13 14" key="1">
    <citation type="journal article" date="2024" name="Proc. Natl. Acad. Sci. U.S.A.">
        <title>The genetic regulatory architecture and epigenomic basis for age-related changes in rattlesnake venom.</title>
        <authorList>
            <person name="Hogan M.P."/>
            <person name="Holding M.L."/>
            <person name="Nystrom G.S."/>
            <person name="Colston T.J."/>
            <person name="Bartlett D.A."/>
            <person name="Mason A.J."/>
            <person name="Ellsworth S.A."/>
            <person name="Rautsaw R.M."/>
            <person name="Lawrence K.C."/>
            <person name="Strickland J.L."/>
            <person name="He B."/>
            <person name="Fraser P."/>
            <person name="Margres M.J."/>
            <person name="Gilbert D.M."/>
            <person name="Gibbs H.L."/>
            <person name="Parkinson C.L."/>
            <person name="Rokyta D.R."/>
        </authorList>
    </citation>
    <scope>NUCLEOTIDE SEQUENCE [LARGE SCALE GENOMIC DNA]</scope>
    <source>
        <strain evidence="13">DRR0105</strain>
    </source>
</reference>
<dbReference type="NCBIfam" id="NF006825">
    <property type="entry name" value="PRK09347.1-2"/>
    <property type="match status" value="1"/>
</dbReference>
<dbReference type="SUPFAM" id="SSF55620">
    <property type="entry name" value="Tetrahydrobiopterin biosynthesis enzymes-like"/>
    <property type="match status" value="1"/>
</dbReference>